<feature type="domain" description="CBM-cenC" evidence="3">
    <location>
        <begin position="22"/>
        <end position="145"/>
    </location>
</feature>
<reference evidence="5 6" key="1">
    <citation type="journal article" date="2014" name="Int. J. Syst. Evol. Microbiol.">
        <title>Carboxylicivirga gen. nov. in the family Marinilabiliaceae with two novel species, Carboxylicivirga mesophila sp. nov. and Carboxylicivirga taeanensis sp. nov., and reclassification of Cytophaga fermentans as Saccharicrinis fermentans gen. nov., comb. nov.</title>
        <authorList>
            <person name="Yang S.H."/>
            <person name="Seo H.S."/>
            <person name="Woo J.H."/>
            <person name="Oh H.M."/>
            <person name="Jang H."/>
            <person name="Lee J.H."/>
            <person name="Kim S.J."/>
            <person name="Kwon K.K."/>
        </authorList>
    </citation>
    <scope>NUCLEOTIDE SEQUENCE [LARGE SCALE GENOMIC DNA]</scope>
    <source>
        <strain evidence="5 6">JCM 18290</strain>
    </source>
</reference>
<feature type="chain" id="PRO_5045561337" evidence="2">
    <location>
        <begin position="21"/>
        <end position="251"/>
    </location>
</feature>
<organism evidence="5 6">
    <name type="scientific">Carboxylicivirga mesophila</name>
    <dbReference type="NCBI Taxonomy" id="1166478"/>
    <lineage>
        <taxon>Bacteria</taxon>
        <taxon>Pseudomonadati</taxon>
        <taxon>Bacteroidota</taxon>
        <taxon>Bacteroidia</taxon>
        <taxon>Marinilabiliales</taxon>
        <taxon>Marinilabiliaceae</taxon>
        <taxon>Carboxylicivirga</taxon>
    </lineage>
</organism>
<evidence type="ECO:0000259" key="4">
    <source>
        <dbReference type="Pfam" id="PF18962"/>
    </source>
</evidence>
<keyword evidence="1" id="KW-0378">Hydrolase</keyword>
<protein>
    <submittedName>
        <fullName evidence="5">Carbohydrate binding domain-containing protein</fullName>
    </submittedName>
</protein>
<dbReference type="InterPro" id="IPR008979">
    <property type="entry name" value="Galactose-bd-like_sf"/>
</dbReference>
<dbReference type="NCBIfam" id="TIGR04183">
    <property type="entry name" value="Por_Secre_tail"/>
    <property type="match status" value="1"/>
</dbReference>
<dbReference type="SUPFAM" id="SSF49785">
    <property type="entry name" value="Galactose-binding domain-like"/>
    <property type="match status" value="1"/>
</dbReference>
<evidence type="ECO:0000256" key="2">
    <source>
        <dbReference type="SAM" id="SignalP"/>
    </source>
</evidence>
<name>A0ABS5KFY9_9BACT</name>
<dbReference type="Proteomes" id="UP000721861">
    <property type="component" value="Unassembled WGS sequence"/>
</dbReference>
<evidence type="ECO:0000313" key="6">
    <source>
        <dbReference type="Proteomes" id="UP000721861"/>
    </source>
</evidence>
<dbReference type="Pfam" id="PF02018">
    <property type="entry name" value="CBM_4_9"/>
    <property type="match status" value="1"/>
</dbReference>
<dbReference type="InterPro" id="IPR003305">
    <property type="entry name" value="CenC_carb-bd"/>
</dbReference>
<evidence type="ECO:0000313" key="5">
    <source>
        <dbReference type="EMBL" id="MBS2213926.1"/>
    </source>
</evidence>
<sequence length="251" mass="26812">MKRILLFTAIVMAISFNITAQNQVTNGDFETGDKSGWSGFNNGVTLEADEAGSGIDFCYEGTTSGKINNAEGSLFQVINLVSGKTYTVSFWGKLRDADQSFNATAKDEVTSGKPVIGSVEVNSTSWTNYTYDIVAPADGQVRILFYKPNGIGPFYVDNIDVREAQATAIGKTPTTQVMVSPNPSNGIFKVKADEAIAAYAVYNAAGQVVKSAKVNLLHELSIDLTGHNAGLYMVQVETGNGAQTVSKLLLK</sequence>
<evidence type="ECO:0000259" key="3">
    <source>
        <dbReference type="Pfam" id="PF02018"/>
    </source>
</evidence>
<dbReference type="RefSeq" id="WP_212231797.1">
    <property type="nucleotide sequence ID" value="NZ_JAGUCN010000040.1"/>
</dbReference>
<dbReference type="Pfam" id="PF18962">
    <property type="entry name" value="Por_Secre_tail"/>
    <property type="match status" value="1"/>
</dbReference>
<accession>A0ABS5KFY9</accession>
<feature type="domain" description="Secretion system C-terminal sorting" evidence="4">
    <location>
        <begin position="180"/>
        <end position="248"/>
    </location>
</feature>
<feature type="signal peptide" evidence="2">
    <location>
        <begin position="1"/>
        <end position="20"/>
    </location>
</feature>
<evidence type="ECO:0000256" key="1">
    <source>
        <dbReference type="ARBA" id="ARBA00022801"/>
    </source>
</evidence>
<dbReference type="InterPro" id="IPR026444">
    <property type="entry name" value="Secre_tail"/>
</dbReference>
<dbReference type="EMBL" id="JAGUCN010000040">
    <property type="protein sequence ID" value="MBS2213926.1"/>
    <property type="molecule type" value="Genomic_DNA"/>
</dbReference>
<keyword evidence="2" id="KW-0732">Signal</keyword>
<comment type="caution">
    <text evidence="5">The sequence shown here is derived from an EMBL/GenBank/DDBJ whole genome shotgun (WGS) entry which is preliminary data.</text>
</comment>
<dbReference type="Gene3D" id="2.60.120.260">
    <property type="entry name" value="Galactose-binding domain-like"/>
    <property type="match status" value="1"/>
</dbReference>
<proteinExistence type="predicted"/>
<keyword evidence="6" id="KW-1185">Reference proteome</keyword>
<gene>
    <name evidence="5" type="ORF">KEM09_21135</name>
</gene>